<feature type="compositionally biased region" description="Low complexity" evidence="1">
    <location>
        <begin position="452"/>
        <end position="472"/>
    </location>
</feature>
<reference evidence="2" key="1">
    <citation type="submission" date="2021-01" db="EMBL/GenBank/DDBJ databases">
        <authorList>
            <person name="Corre E."/>
            <person name="Pelletier E."/>
            <person name="Niang G."/>
            <person name="Scheremetjew M."/>
            <person name="Finn R."/>
            <person name="Kale V."/>
            <person name="Holt S."/>
            <person name="Cochrane G."/>
            <person name="Meng A."/>
            <person name="Brown T."/>
            <person name="Cohen L."/>
        </authorList>
    </citation>
    <scope>NUCLEOTIDE SEQUENCE</scope>
    <source>
        <strain evidence="2">CCMP 2712</strain>
    </source>
</reference>
<dbReference type="EMBL" id="HBKN01005084">
    <property type="protein sequence ID" value="CAE2257515.1"/>
    <property type="molecule type" value="Transcribed_RNA"/>
</dbReference>
<dbReference type="AlphaFoldDB" id="A0A7S4N0A6"/>
<feature type="region of interest" description="Disordered" evidence="1">
    <location>
        <begin position="217"/>
        <end position="265"/>
    </location>
</feature>
<feature type="compositionally biased region" description="Basic and acidic residues" evidence="1">
    <location>
        <begin position="345"/>
        <end position="357"/>
    </location>
</feature>
<feature type="region of interest" description="Disordered" evidence="1">
    <location>
        <begin position="345"/>
        <end position="427"/>
    </location>
</feature>
<gene>
    <name evidence="2" type="ORF">GTHE00462_LOCUS4185</name>
</gene>
<proteinExistence type="predicted"/>
<protein>
    <submittedName>
        <fullName evidence="2">Uncharacterized protein</fullName>
    </submittedName>
</protein>
<feature type="compositionally biased region" description="Basic and acidic residues" evidence="1">
    <location>
        <begin position="244"/>
        <end position="258"/>
    </location>
</feature>
<organism evidence="2">
    <name type="scientific">Guillardia theta</name>
    <name type="common">Cryptophyte</name>
    <name type="synonym">Cryptomonas phi</name>
    <dbReference type="NCBI Taxonomy" id="55529"/>
    <lineage>
        <taxon>Eukaryota</taxon>
        <taxon>Cryptophyceae</taxon>
        <taxon>Pyrenomonadales</taxon>
        <taxon>Geminigeraceae</taxon>
        <taxon>Guillardia</taxon>
    </lineage>
</organism>
<evidence type="ECO:0000313" key="2">
    <source>
        <dbReference type="EMBL" id="CAE2257515.1"/>
    </source>
</evidence>
<accession>A0A7S4N0A6</accession>
<feature type="region of interest" description="Disordered" evidence="1">
    <location>
        <begin position="452"/>
        <end position="481"/>
    </location>
</feature>
<feature type="compositionally biased region" description="Low complexity" evidence="1">
    <location>
        <begin position="217"/>
        <end position="228"/>
    </location>
</feature>
<sequence>MVGKLAPSMRDVWPIFDLSFPPSAPPLHDLVAQTLCEAMRTLRECVRRGGGSSGDLDRLLSLWHEHGLTASVELYKEAMQVMEGWSARGGASRGEADALLAIMKVAGVRAEQETMRSYLKIVENELMAWRTKQGNEGEKAEAEMRSALAHLDCLLHTVIADDRLLRLLIAFLKRNWEALQQLDPTLSLSLLQLARDSSKLMADPLLRTQARSLLLPASASPPQLRSSPVASAKEAWKSAGKTRGQPEEVREGRTRGDDGPSLQRMSWMLPEEERGREGDQEQEGADNEFKAKLEKLKERFSNGDLDLWQFTEEKEELLFEYGKEFLPKGASERVKSMKIADIKQRIQSKRERSERADQQQQKGWKEEEEEESLKFPTESEWEDHPTAWGRHSSSSGEEEEEGGTGRRREEEAGLSVSHVSSDDKADELVLKESLARCRVCRRRRDYCLCHTAEPSAPSSASSSPSTDSSVETSWEDELSDL</sequence>
<evidence type="ECO:0000256" key="1">
    <source>
        <dbReference type="SAM" id="MobiDB-lite"/>
    </source>
</evidence>
<name>A0A7S4N0A6_GUITH</name>